<organism evidence="2 3">
    <name type="scientific">Didymella rabiei</name>
    <name type="common">Chickpea ascochyta blight fungus</name>
    <name type="synonym">Mycosphaerella rabiei</name>
    <dbReference type="NCBI Taxonomy" id="5454"/>
    <lineage>
        <taxon>Eukaryota</taxon>
        <taxon>Fungi</taxon>
        <taxon>Dikarya</taxon>
        <taxon>Ascomycota</taxon>
        <taxon>Pezizomycotina</taxon>
        <taxon>Dothideomycetes</taxon>
        <taxon>Pleosporomycetidae</taxon>
        <taxon>Pleosporales</taxon>
        <taxon>Pleosporineae</taxon>
        <taxon>Didymellaceae</taxon>
        <taxon>Ascochyta</taxon>
    </lineage>
</organism>
<dbReference type="AlphaFoldDB" id="A0A163LJ42"/>
<feature type="transmembrane region" description="Helical" evidence="1">
    <location>
        <begin position="122"/>
        <end position="139"/>
    </location>
</feature>
<keyword evidence="1" id="KW-1133">Transmembrane helix</keyword>
<proteinExistence type="predicted"/>
<sequence>MSTDQLALGASSGSKRRFHRWRNRHDRDLDYQHLKFSLIRSIAITLVVIGPLVSVAAMTPSARWLCFAVAVPVLMNRLVYHSLVAPFGTYDEKVRNRVSSYGYLFFVVLLVVQRSLGAPTVVLQACVVLITVTSAVNFLSDAKEFAPLWAKSGDTFGEAKIVLPVDQSDFSSLLRDGAYVALYRVDGSSPGEVRRIKYPFKPLVAESLVSFLSTIALCLAYNILTAPFTPNPSQSFAAMAPWFVCTVAALLLFLWQRRVAKEFNSALTRVHTDVPPADESLLGYNRSQVFTTAKILFGGALIMWEVLGLAWLVYPTPLSVDMQFYLVLAVAAISAVALTVLLLGKQNRALTRRFVRDAWRFVKSKVWIARTSATDQTVLPTLEGEATRR</sequence>
<evidence type="ECO:0000313" key="3">
    <source>
        <dbReference type="Proteomes" id="UP000076837"/>
    </source>
</evidence>
<protein>
    <submittedName>
        <fullName evidence="2">Uncharacterized protein</fullName>
    </submittedName>
</protein>
<comment type="caution">
    <text evidence="2">The sequence shown here is derived from an EMBL/GenBank/DDBJ whole genome shotgun (WGS) entry which is preliminary data.</text>
</comment>
<feature type="transmembrane region" description="Helical" evidence="1">
    <location>
        <begin position="62"/>
        <end position="80"/>
    </location>
</feature>
<keyword evidence="3" id="KW-1185">Reference proteome</keyword>
<feature type="transmembrane region" description="Helical" evidence="1">
    <location>
        <begin position="295"/>
        <end position="313"/>
    </location>
</feature>
<dbReference type="Proteomes" id="UP000076837">
    <property type="component" value="Unassembled WGS sequence"/>
</dbReference>
<name>A0A163LJ42_DIDRA</name>
<keyword evidence="1" id="KW-0472">Membrane</keyword>
<evidence type="ECO:0000256" key="1">
    <source>
        <dbReference type="SAM" id="Phobius"/>
    </source>
</evidence>
<gene>
    <name evidence="2" type="ORF">ST47_g1019</name>
</gene>
<accession>A0A163LJ42</accession>
<feature type="transmembrane region" description="Helical" evidence="1">
    <location>
        <begin position="236"/>
        <end position="255"/>
    </location>
</feature>
<keyword evidence="1" id="KW-0812">Transmembrane</keyword>
<dbReference type="EMBL" id="JYNV01000052">
    <property type="protein sequence ID" value="KZM27838.1"/>
    <property type="molecule type" value="Genomic_DNA"/>
</dbReference>
<feature type="transmembrane region" description="Helical" evidence="1">
    <location>
        <begin position="325"/>
        <end position="344"/>
    </location>
</feature>
<feature type="transmembrane region" description="Helical" evidence="1">
    <location>
        <begin position="37"/>
        <end position="56"/>
    </location>
</feature>
<evidence type="ECO:0000313" key="2">
    <source>
        <dbReference type="EMBL" id="KZM27838.1"/>
    </source>
</evidence>
<feature type="transmembrane region" description="Helical" evidence="1">
    <location>
        <begin position="203"/>
        <end position="224"/>
    </location>
</feature>
<reference evidence="2 3" key="1">
    <citation type="journal article" date="2016" name="Sci. Rep.">
        <title>Draft genome sequencing and secretome analysis of fungal phytopathogen Ascochyta rabiei provides insight into the necrotrophic effector repertoire.</title>
        <authorList>
            <person name="Verma S."/>
            <person name="Gazara R.K."/>
            <person name="Nizam S."/>
            <person name="Parween S."/>
            <person name="Chattopadhyay D."/>
            <person name="Verma P.K."/>
        </authorList>
    </citation>
    <scope>NUCLEOTIDE SEQUENCE [LARGE SCALE GENOMIC DNA]</scope>
    <source>
        <strain evidence="2 3">ArDII</strain>
    </source>
</reference>
<feature type="transmembrane region" description="Helical" evidence="1">
    <location>
        <begin position="100"/>
        <end position="116"/>
    </location>
</feature>